<proteinExistence type="inferred from homology"/>
<dbReference type="PANTHER" id="PTHR13887:SF14">
    <property type="entry name" value="DISULFIDE BOND FORMATION PROTEIN D"/>
    <property type="match status" value="1"/>
</dbReference>
<feature type="domain" description="Thioredoxin" evidence="7">
    <location>
        <begin position="71"/>
        <end position="255"/>
    </location>
</feature>
<name>A0A1F5TRP4_9BACT</name>
<keyword evidence="5" id="KW-0676">Redox-active center</keyword>
<evidence type="ECO:0000313" key="9">
    <source>
        <dbReference type="Proteomes" id="UP000177579"/>
    </source>
</evidence>
<dbReference type="Gene3D" id="3.40.30.10">
    <property type="entry name" value="Glutaredoxin"/>
    <property type="match status" value="1"/>
</dbReference>
<evidence type="ECO:0000256" key="4">
    <source>
        <dbReference type="ARBA" id="ARBA00023157"/>
    </source>
</evidence>
<keyword evidence="4" id="KW-1015">Disulfide bond</keyword>
<organism evidence="8 9">
    <name type="scientific">Candidatus Falkowbacteria bacterium RIFOXYD2_FULL_34_120</name>
    <dbReference type="NCBI Taxonomy" id="1798007"/>
    <lineage>
        <taxon>Bacteria</taxon>
        <taxon>Candidatus Falkowiibacteriota</taxon>
    </lineage>
</organism>
<dbReference type="PANTHER" id="PTHR13887">
    <property type="entry name" value="GLUTATHIONE S-TRANSFERASE KAPPA"/>
    <property type="match status" value="1"/>
</dbReference>
<evidence type="ECO:0000259" key="7">
    <source>
        <dbReference type="PROSITE" id="PS51352"/>
    </source>
</evidence>
<dbReference type="InterPro" id="IPR013766">
    <property type="entry name" value="Thioredoxin_domain"/>
</dbReference>
<dbReference type="Proteomes" id="UP000177579">
    <property type="component" value="Unassembled WGS sequence"/>
</dbReference>
<comment type="caution">
    <text evidence="8">The sequence shown here is derived from an EMBL/GenBank/DDBJ whole genome shotgun (WGS) entry which is preliminary data.</text>
</comment>
<keyword evidence="3" id="KW-0560">Oxidoreductase</keyword>
<comment type="similarity">
    <text evidence="1">Belongs to the thioredoxin family. DsbA subfamily.</text>
</comment>
<evidence type="ECO:0000256" key="6">
    <source>
        <dbReference type="SAM" id="Phobius"/>
    </source>
</evidence>
<reference evidence="8 9" key="1">
    <citation type="journal article" date="2016" name="Nat. Commun.">
        <title>Thousands of microbial genomes shed light on interconnected biogeochemical processes in an aquifer system.</title>
        <authorList>
            <person name="Anantharaman K."/>
            <person name="Brown C.T."/>
            <person name="Hug L.A."/>
            <person name="Sharon I."/>
            <person name="Castelle C.J."/>
            <person name="Probst A.J."/>
            <person name="Thomas B.C."/>
            <person name="Singh A."/>
            <person name="Wilkins M.J."/>
            <person name="Karaoz U."/>
            <person name="Brodie E.L."/>
            <person name="Williams K.H."/>
            <person name="Hubbard S.S."/>
            <person name="Banfield J.F."/>
        </authorList>
    </citation>
    <scope>NUCLEOTIDE SEQUENCE [LARGE SCALE GENOMIC DNA]</scope>
</reference>
<dbReference type="GO" id="GO:0016491">
    <property type="term" value="F:oxidoreductase activity"/>
    <property type="evidence" value="ECO:0007669"/>
    <property type="project" value="UniProtKB-KW"/>
</dbReference>
<dbReference type="InterPro" id="IPR012336">
    <property type="entry name" value="Thioredoxin-like_fold"/>
</dbReference>
<keyword evidence="6" id="KW-0812">Transmembrane</keyword>
<evidence type="ECO:0000256" key="5">
    <source>
        <dbReference type="ARBA" id="ARBA00023284"/>
    </source>
</evidence>
<dbReference type="PROSITE" id="PS51352">
    <property type="entry name" value="THIOREDOXIN_2"/>
    <property type="match status" value="1"/>
</dbReference>
<accession>A0A1F5TRP4</accession>
<evidence type="ECO:0000256" key="1">
    <source>
        <dbReference type="ARBA" id="ARBA00005791"/>
    </source>
</evidence>
<feature type="transmembrane region" description="Helical" evidence="6">
    <location>
        <begin position="12"/>
        <end position="34"/>
    </location>
</feature>
<protein>
    <recommendedName>
        <fullName evidence="7">Thioredoxin domain-containing protein</fullName>
    </recommendedName>
</protein>
<dbReference type="Pfam" id="PF13462">
    <property type="entry name" value="Thioredoxin_4"/>
    <property type="match status" value="1"/>
</dbReference>
<gene>
    <name evidence="8" type="ORF">A2531_02180</name>
</gene>
<keyword evidence="6" id="KW-0472">Membrane</keyword>
<keyword evidence="6" id="KW-1133">Transmembrane helix</keyword>
<evidence type="ECO:0000313" key="8">
    <source>
        <dbReference type="EMBL" id="OGF41477.1"/>
    </source>
</evidence>
<dbReference type="InterPro" id="IPR036249">
    <property type="entry name" value="Thioredoxin-like_sf"/>
</dbReference>
<dbReference type="SUPFAM" id="SSF52833">
    <property type="entry name" value="Thioredoxin-like"/>
    <property type="match status" value="1"/>
</dbReference>
<dbReference type="EMBL" id="MFGO01000008">
    <property type="protein sequence ID" value="OGF41477.1"/>
    <property type="molecule type" value="Genomic_DNA"/>
</dbReference>
<dbReference type="AlphaFoldDB" id="A0A1F5TRP4"/>
<keyword evidence="2" id="KW-0732">Signal</keyword>
<evidence type="ECO:0000256" key="2">
    <source>
        <dbReference type="ARBA" id="ARBA00022729"/>
    </source>
</evidence>
<sequence length="256" mass="30074">MKFKFFKKIKFPTIILVSSALIIFLSLSMIYLFGKIGADYIQINKYKSDSNDELLGNEEQYYFKKAEKIIDPFITRNPDFDRLLAGPIIGNNDPTMGDREARVTIVFYSDFDCSYCQIQEQILKKILQKYEYQVRLIWKDYPKNDKDSRSYKSAIAARCAQAQNSFWPYHDFLYEFSDRLNTDTYLEIAEILNLDKDKFTKCLDGEESQKLINKNMEEADLLDIAGIPFMYINTQEIMGQIDFETLDQMITHELSK</sequence>
<evidence type="ECO:0000256" key="3">
    <source>
        <dbReference type="ARBA" id="ARBA00023002"/>
    </source>
</evidence>